<organism evidence="6 7">
    <name type="scientific">Dinoponera quadriceps</name>
    <name type="common">South American ant</name>
    <dbReference type="NCBI Taxonomy" id="609295"/>
    <lineage>
        <taxon>Eukaryota</taxon>
        <taxon>Metazoa</taxon>
        <taxon>Ecdysozoa</taxon>
        <taxon>Arthropoda</taxon>
        <taxon>Hexapoda</taxon>
        <taxon>Insecta</taxon>
        <taxon>Pterygota</taxon>
        <taxon>Neoptera</taxon>
        <taxon>Endopterygota</taxon>
        <taxon>Hymenoptera</taxon>
        <taxon>Apocrita</taxon>
        <taxon>Aculeata</taxon>
        <taxon>Formicoidea</taxon>
        <taxon>Formicidae</taxon>
        <taxon>Ponerinae</taxon>
        <taxon>Ponerini</taxon>
        <taxon>Dinoponera</taxon>
    </lineage>
</organism>
<dbReference type="PANTHER" id="PTHR48043">
    <property type="entry name" value="EG:EG0003.4 PROTEIN-RELATED"/>
    <property type="match status" value="1"/>
</dbReference>
<evidence type="ECO:0000256" key="3">
    <source>
        <dbReference type="ARBA" id="ARBA00022679"/>
    </source>
</evidence>
<dbReference type="GeneID" id="106748363"/>
<dbReference type="SUPFAM" id="SSF53756">
    <property type="entry name" value="UDP-Glycosyltransferase/glycogen phosphorylase"/>
    <property type="match status" value="1"/>
</dbReference>
<evidence type="ECO:0000256" key="1">
    <source>
        <dbReference type="ARBA" id="ARBA00009995"/>
    </source>
</evidence>
<dbReference type="Proteomes" id="UP000515204">
    <property type="component" value="Unplaced"/>
</dbReference>
<evidence type="ECO:0000256" key="5">
    <source>
        <dbReference type="SAM" id="SignalP"/>
    </source>
</evidence>
<feature type="chain" id="PRO_5028369921" evidence="5">
    <location>
        <begin position="21"/>
        <end position="532"/>
    </location>
</feature>
<accession>A0A6P3XW18</accession>
<feature type="transmembrane region" description="Helical" evidence="4">
    <location>
        <begin position="481"/>
        <end position="508"/>
    </location>
</feature>
<comment type="similarity">
    <text evidence="1">Belongs to the UDP-glycosyltransferase family.</text>
</comment>
<dbReference type="KEGG" id="dqu:106748363"/>
<dbReference type="Gene3D" id="3.40.50.2000">
    <property type="entry name" value="Glycogen Phosphorylase B"/>
    <property type="match status" value="2"/>
</dbReference>
<proteinExistence type="inferred from homology"/>
<keyword evidence="4" id="KW-0472">Membrane</keyword>
<dbReference type="CDD" id="cd03784">
    <property type="entry name" value="GT1_Gtf-like"/>
    <property type="match status" value="1"/>
</dbReference>
<dbReference type="Pfam" id="PF00201">
    <property type="entry name" value="UDPGT"/>
    <property type="match status" value="1"/>
</dbReference>
<evidence type="ECO:0000256" key="2">
    <source>
        <dbReference type="ARBA" id="ARBA00022676"/>
    </source>
</evidence>
<keyword evidence="6" id="KW-1185">Reference proteome</keyword>
<dbReference type="PANTHER" id="PTHR48043:SF159">
    <property type="entry name" value="EG:EG0003.4 PROTEIN-RELATED"/>
    <property type="match status" value="1"/>
</dbReference>
<protein>
    <submittedName>
        <fullName evidence="7">UDP-glucuronosyltransferase 2B7-like</fullName>
    </submittedName>
</protein>
<reference evidence="7" key="1">
    <citation type="submission" date="2025-08" db="UniProtKB">
        <authorList>
            <consortium name="RefSeq"/>
        </authorList>
    </citation>
    <scope>IDENTIFICATION</scope>
</reference>
<dbReference type="OrthoDB" id="5835829at2759"/>
<evidence type="ECO:0000256" key="4">
    <source>
        <dbReference type="SAM" id="Phobius"/>
    </source>
</evidence>
<dbReference type="RefSeq" id="XP_014482292.1">
    <property type="nucleotide sequence ID" value="XM_014626806.1"/>
</dbReference>
<keyword evidence="3" id="KW-0808">Transferase</keyword>
<name>A0A6P3XW18_DINQU</name>
<evidence type="ECO:0000313" key="7">
    <source>
        <dbReference type="RefSeq" id="XP_014482292.1"/>
    </source>
</evidence>
<keyword evidence="5" id="KW-0732">Signal</keyword>
<gene>
    <name evidence="7" type="primary">LOC106748363</name>
</gene>
<sequence>MQTRNALLSITMLLSIVVNCKRILIITPAPLHSHQLVFRPLWQALHKRGHELVLITIPINATLSNYTEIDFSFLKVTLHNEEFMSQHLSNSIWQVEKITLDLMNMINRETFEHPQVRQLYAPESNEKFDLVIVDVMLGPALCSFAYRFHAPLIGITSTEVYQYIRYLLGDLLLPSYPSNWEFDRNAGFNLPFWQRMTNYLEMLAYIYRWTYIYMPQQQEIARKYLSANAGDLFDTIGNMSLLFLGRSFTFTYIKPKVPNIIYFDSLHVTKKPSPLPKNLKQFLDGATEGFVYMSLGSTINSSCLPKEKLSVVVQAFTKLPYKILWKFEKEKPPRIPDNVFIMKWIPQQEVLAHPNIKVFVYQGGVQSTEEAIHFAVPLVGIPLMYDQGYTINRLFEKGVARRLNYNNLSDTDLVNAIRDVFNDKQYKENMIRLSDLIKDKPVDDIEKLVWWIEHVMRYNGVPYMRYNGADQPFYERYDTNIIAFLAIAIFMIIMILLFVLTECLYFIIRNRMLIYTTYKPGFHNMSVKEKTS</sequence>
<feature type="signal peptide" evidence="5">
    <location>
        <begin position="1"/>
        <end position="20"/>
    </location>
</feature>
<dbReference type="FunFam" id="3.40.50.2000:FF:000050">
    <property type="entry name" value="UDP-glucuronosyltransferase"/>
    <property type="match status" value="1"/>
</dbReference>
<dbReference type="GO" id="GO:0008194">
    <property type="term" value="F:UDP-glycosyltransferase activity"/>
    <property type="evidence" value="ECO:0007669"/>
    <property type="project" value="InterPro"/>
</dbReference>
<dbReference type="InterPro" id="IPR002213">
    <property type="entry name" value="UDP_glucos_trans"/>
</dbReference>
<keyword evidence="4" id="KW-1133">Transmembrane helix</keyword>
<dbReference type="InterPro" id="IPR050271">
    <property type="entry name" value="UDP-glycosyltransferase"/>
</dbReference>
<keyword evidence="2" id="KW-0328">Glycosyltransferase</keyword>
<dbReference type="AlphaFoldDB" id="A0A6P3XW18"/>
<keyword evidence="4" id="KW-0812">Transmembrane</keyword>
<evidence type="ECO:0000313" key="6">
    <source>
        <dbReference type="Proteomes" id="UP000515204"/>
    </source>
</evidence>